<dbReference type="GO" id="GO:0000463">
    <property type="term" value="P:maturation of LSU-rRNA from tricistronic rRNA transcript (SSU-rRNA, 5.8S rRNA, LSU-rRNA)"/>
    <property type="evidence" value="ECO:0007669"/>
    <property type="project" value="TreeGrafter"/>
</dbReference>
<evidence type="ECO:0000313" key="7">
    <source>
        <dbReference type="EMBL" id="KAK9816939.1"/>
    </source>
</evidence>
<sequence length="323" mass="36597">MSNLPPQTTIIKPKTQRGKRILQKREPKLVEDAKKALLLFGNKTSQVVKDVLTDLQKLKAKDAVKYSRKNDDVRPFEAGGESHLEFFSRKNDLGLFCLGTHSKKRPHNLVFGRFYDHRLYDMVELGVERFKSLKAFGSAPTHVQAGNKPCFIFAGEQFENQPDFRLAKTMLLDFFRGQQVQSVNLKGIDHVILVSAVDKSLLFRQYAIHLKKSGFKIPRVELTEMGPSLDLSLRRVQQPSADLQKEALRKPKELQKKKVRNTGSDMLAGKVGRIYMPKQDVGEIALHKMKGVKRQRQEQAAEKAGAPKKDGKRPAKRQAVAEA</sequence>
<evidence type="ECO:0000256" key="4">
    <source>
        <dbReference type="RuleBase" id="RU367086"/>
    </source>
</evidence>
<keyword evidence="3 4" id="KW-0539">Nucleus</keyword>
<dbReference type="PANTHER" id="PTHR12728:SF0">
    <property type="entry name" value="RIBOSOME PRODUCTION FACTOR 2 HOMOLOG"/>
    <property type="match status" value="1"/>
</dbReference>
<dbReference type="Proteomes" id="UP001489004">
    <property type="component" value="Unassembled WGS sequence"/>
</dbReference>
<feature type="compositionally biased region" description="Basic and acidic residues" evidence="5">
    <location>
        <begin position="295"/>
        <end position="313"/>
    </location>
</feature>
<gene>
    <name evidence="7" type="ORF">WJX72_007221</name>
</gene>
<evidence type="ECO:0000256" key="3">
    <source>
        <dbReference type="ARBA" id="ARBA00023242"/>
    </source>
</evidence>
<dbReference type="GO" id="GO:0000027">
    <property type="term" value="P:ribosomal large subunit assembly"/>
    <property type="evidence" value="ECO:0007669"/>
    <property type="project" value="InterPro"/>
</dbReference>
<evidence type="ECO:0000256" key="2">
    <source>
        <dbReference type="ARBA" id="ARBA00010782"/>
    </source>
</evidence>
<evidence type="ECO:0000256" key="1">
    <source>
        <dbReference type="ARBA" id="ARBA00004604"/>
    </source>
</evidence>
<organism evidence="7 8">
    <name type="scientific">[Myrmecia] bisecta</name>
    <dbReference type="NCBI Taxonomy" id="41462"/>
    <lineage>
        <taxon>Eukaryota</taxon>
        <taxon>Viridiplantae</taxon>
        <taxon>Chlorophyta</taxon>
        <taxon>core chlorophytes</taxon>
        <taxon>Trebouxiophyceae</taxon>
        <taxon>Trebouxiales</taxon>
        <taxon>Trebouxiaceae</taxon>
        <taxon>Myrmecia</taxon>
    </lineage>
</organism>
<dbReference type="EMBL" id="JALJOR010000005">
    <property type="protein sequence ID" value="KAK9816939.1"/>
    <property type="molecule type" value="Genomic_DNA"/>
</dbReference>
<dbReference type="SMART" id="SM00879">
    <property type="entry name" value="Brix"/>
    <property type="match status" value="1"/>
</dbReference>
<dbReference type="Pfam" id="PF04427">
    <property type="entry name" value="Brix"/>
    <property type="match status" value="1"/>
</dbReference>
<comment type="subcellular location">
    <subcellularLocation>
        <location evidence="1 4">Nucleus</location>
        <location evidence="1 4">Nucleolus</location>
    </subcellularLocation>
</comment>
<name>A0AAW1Q4M1_9CHLO</name>
<dbReference type="GO" id="GO:0005730">
    <property type="term" value="C:nucleolus"/>
    <property type="evidence" value="ECO:0007669"/>
    <property type="project" value="UniProtKB-SubCell"/>
</dbReference>
<dbReference type="AlphaFoldDB" id="A0AAW1Q4M1"/>
<feature type="region of interest" description="Disordered" evidence="5">
    <location>
        <begin position="290"/>
        <end position="323"/>
    </location>
</feature>
<dbReference type="GO" id="GO:0019843">
    <property type="term" value="F:rRNA binding"/>
    <property type="evidence" value="ECO:0007669"/>
    <property type="project" value="UniProtKB-UniRule"/>
</dbReference>
<reference evidence="7 8" key="1">
    <citation type="journal article" date="2024" name="Nat. Commun.">
        <title>Phylogenomics reveals the evolutionary origins of lichenization in chlorophyte algae.</title>
        <authorList>
            <person name="Puginier C."/>
            <person name="Libourel C."/>
            <person name="Otte J."/>
            <person name="Skaloud P."/>
            <person name="Haon M."/>
            <person name="Grisel S."/>
            <person name="Petersen M."/>
            <person name="Berrin J.G."/>
            <person name="Delaux P.M."/>
            <person name="Dal Grande F."/>
            <person name="Keller J."/>
        </authorList>
    </citation>
    <scope>NUCLEOTIDE SEQUENCE [LARGE SCALE GENOMIC DNA]</scope>
    <source>
        <strain evidence="7 8">SAG 2043</strain>
    </source>
</reference>
<dbReference type="InterPro" id="IPR039770">
    <property type="entry name" value="Rpf2"/>
</dbReference>
<accession>A0AAW1Q4M1</accession>
<comment type="similarity">
    <text evidence="2 4">Belongs to the RPF2 family.</text>
</comment>
<dbReference type="InterPro" id="IPR007109">
    <property type="entry name" value="Brix"/>
</dbReference>
<dbReference type="PROSITE" id="PS50833">
    <property type="entry name" value="BRIX"/>
    <property type="match status" value="1"/>
</dbReference>
<protein>
    <recommendedName>
        <fullName evidence="4">Ribosome production factor 2 homolog</fullName>
    </recommendedName>
    <alternativeName>
        <fullName evidence="4">Ribosome biogenesis protein RPF2 homolog</fullName>
    </alternativeName>
</protein>
<comment type="caution">
    <text evidence="7">The sequence shown here is derived from an EMBL/GenBank/DDBJ whole genome shotgun (WGS) entry which is preliminary data.</text>
</comment>
<dbReference type="PANTHER" id="PTHR12728">
    <property type="entry name" value="BRIX DOMAIN CONTAINING PROTEIN"/>
    <property type="match status" value="1"/>
</dbReference>
<evidence type="ECO:0000259" key="6">
    <source>
        <dbReference type="PROSITE" id="PS50833"/>
    </source>
</evidence>
<proteinExistence type="inferred from homology"/>
<feature type="domain" description="Brix" evidence="6">
    <location>
        <begin position="34"/>
        <end position="242"/>
    </location>
</feature>
<evidence type="ECO:0000313" key="8">
    <source>
        <dbReference type="Proteomes" id="UP001489004"/>
    </source>
</evidence>
<keyword evidence="8" id="KW-1185">Reference proteome</keyword>
<evidence type="ECO:0000256" key="5">
    <source>
        <dbReference type="SAM" id="MobiDB-lite"/>
    </source>
</evidence>